<dbReference type="AlphaFoldDB" id="A0A402CXX5"/>
<evidence type="ECO:0000313" key="2">
    <source>
        <dbReference type="Proteomes" id="UP000287394"/>
    </source>
</evidence>
<proteinExistence type="predicted"/>
<name>A0A402CXX5_9BACT</name>
<keyword evidence="2" id="KW-1185">Reference proteome</keyword>
<dbReference type="InterPro" id="IPR007263">
    <property type="entry name" value="DCC1-like"/>
</dbReference>
<dbReference type="RefSeq" id="WP_119322152.1">
    <property type="nucleotide sequence ID" value="NZ_AP025739.1"/>
</dbReference>
<reference evidence="1 2" key="1">
    <citation type="journal article" date="2019" name="Int. J. Syst. Evol. Microbiol.">
        <title>Capsulimonas corticalis gen. nov., sp. nov., an aerobic capsulated bacterium, of a novel bacterial order, Capsulimonadales ord. nov., of the class Armatimonadia of the phylum Armatimonadetes.</title>
        <authorList>
            <person name="Li J."/>
            <person name="Kudo C."/>
            <person name="Tonouchi A."/>
        </authorList>
    </citation>
    <scope>NUCLEOTIDE SEQUENCE [LARGE SCALE GENOMIC DNA]</scope>
    <source>
        <strain evidence="1 2">AX-7</strain>
    </source>
</reference>
<dbReference type="Proteomes" id="UP000287394">
    <property type="component" value="Chromosome"/>
</dbReference>
<evidence type="ECO:0000313" key="1">
    <source>
        <dbReference type="EMBL" id="BDI32154.1"/>
    </source>
</evidence>
<accession>A0A402CXX5</accession>
<dbReference type="EMBL" id="AP025739">
    <property type="protein sequence ID" value="BDI32154.1"/>
    <property type="molecule type" value="Genomic_DNA"/>
</dbReference>
<sequence>MKAIIVYIDGECPMCVAGANRLQRFDTRHRVRFVNAHDPRWAERVGERFTPSQIRGQMQAEMPDGTWRTGYFAWAAIFSEMRGLRWLGLVMRFPLLYGVGPAIYQWIANHRLEISRVLRLPPPCDENGVCRLGQGVRR</sequence>
<gene>
    <name evidence="1" type="ORF">CCAX7_42050</name>
</gene>
<dbReference type="KEGG" id="ccot:CCAX7_42050"/>
<organism evidence="1 2">
    <name type="scientific">Capsulimonas corticalis</name>
    <dbReference type="NCBI Taxonomy" id="2219043"/>
    <lineage>
        <taxon>Bacteria</taxon>
        <taxon>Bacillati</taxon>
        <taxon>Armatimonadota</taxon>
        <taxon>Armatimonadia</taxon>
        <taxon>Capsulimonadales</taxon>
        <taxon>Capsulimonadaceae</taxon>
        <taxon>Capsulimonas</taxon>
    </lineage>
</organism>
<protein>
    <submittedName>
        <fullName evidence="1">Uncharacterized protein</fullName>
    </submittedName>
</protein>
<dbReference type="Pfam" id="PF04134">
    <property type="entry name" value="DCC1-like"/>
    <property type="match status" value="1"/>
</dbReference>
<dbReference type="OrthoDB" id="5294764at2"/>
<dbReference type="GO" id="GO:0015035">
    <property type="term" value="F:protein-disulfide reductase activity"/>
    <property type="evidence" value="ECO:0007669"/>
    <property type="project" value="InterPro"/>
</dbReference>